<sequence length="121" mass="13721">LIIMTVGEVSSHEETIVLYEINNSHNIELQKTAWGTTEHITLAINNENDTRVTMSLGLSSDEEDDYFCIVCLGAYSKSRKGEDWIQCNSCKKWAHEKCAGKQNVLFFNCKHSSSDIEDDED</sequence>
<dbReference type="InterPro" id="IPR011011">
    <property type="entry name" value="Znf_FYVE_PHD"/>
</dbReference>
<dbReference type="SUPFAM" id="SSF57903">
    <property type="entry name" value="FYVE/PHD zinc finger"/>
    <property type="match status" value="1"/>
</dbReference>
<proteinExistence type="predicted"/>
<evidence type="ECO:0000313" key="2">
    <source>
        <dbReference type="Proteomes" id="UP000478052"/>
    </source>
</evidence>
<organism evidence="1 2">
    <name type="scientific">Aphis craccivora</name>
    <name type="common">Cowpea aphid</name>
    <dbReference type="NCBI Taxonomy" id="307492"/>
    <lineage>
        <taxon>Eukaryota</taxon>
        <taxon>Metazoa</taxon>
        <taxon>Ecdysozoa</taxon>
        <taxon>Arthropoda</taxon>
        <taxon>Hexapoda</taxon>
        <taxon>Insecta</taxon>
        <taxon>Pterygota</taxon>
        <taxon>Neoptera</taxon>
        <taxon>Paraneoptera</taxon>
        <taxon>Hemiptera</taxon>
        <taxon>Sternorrhyncha</taxon>
        <taxon>Aphidomorpha</taxon>
        <taxon>Aphidoidea</taxon>
        <taxon>Aphididae</taxon>
        <taxon>Aphidini</taxon>
        <taxon>Aphis</taxon>
        <taxon>Aphis</taxon>
    </lineage>
</organism>
<dbReference type="EMBL" id="VUJU01005358">
    <property type="protein sequence ID" value="KAF0751472.1"/>
    <property type="molecule type" value="Genomic_DNA"/>
</dbReference>
<name>A0A6G0Y9J8_APHCR</name>
<dbReference type="Proteomes" id="UP000478052">
    <property type="component" value="Unassembled WGS sequence"/>
</dbReference>
<protein>
    <submittedName>
        <fullName evidence="1">PHD finger protein ALFIN-LIKE 6-like</fullName>
    </submittedName>
</protein>
<keyword evidence="2" id="KW-1185">Reference proteome</keyword>
<accession>A0A6G0Y9J8</accession>
<reference evidence="1 2" key="1">
    <citation type="submission" date="2019-08" db="EMBL/GenBank/DDBJ databases">
        <title>Whole genome of Aphis craccivora.</title>
        <authorList>
            <person name="Voronova N.V."/>
            <person name="Shulinski R.S."/>
            <person name="Bandarenka Y.V."/>
            <person name="Zhorov D.G."/>
            <person name="Warner D."/>
        </authorList>
    </citation>
    <scope>NUCLEOTIDE SEQUENCE [LARGE SCALE GENOMIC DNA]</scope>
    <source>
        <strain evidence="1">180601</strain>
        <tissue evidence="1">Whole Body</tissue>
    </source>
</reference>
<dbReference type="CDD" id="cd15517">
    <property type="entry name" value="PHD_TCF19_like"/>
    <property type="match status" value="1"/>
</dbReference>
<dbReference type="OrthoDB" id="6115549at2759"/>
<dbReference type="Gene3D" id="3.30.40.10">
    <property type="entry name" value="Zinc/RING finger domain, C3HC4 (zinc finger)"/>
    <property type="match status" value="1"/>
</dbReference>
<gene>
    <name evidence="1" type="ORF">FWK35_00012479</name>
</gene>
<feature type="non-terminal residue" evidence="1">
    <location>
        <position position="1"/>
    </location>
</feature>
<comment type="caution">
    <text evidence="1">The sequence shown here is derived from an EMBL/GenBank/DDBJ whole genome shotgun (WGS) entry which is preliminary data.</text>
</comment>
<dbReference type="InterPro" id="IPR013083">
    <property type="entry name" value="Znf_RING/FYVE/PHD"/>
</dbReference>
<evidence type="ECO:0000313" key="1">
    <source>
        <dbReference type="EMBL" id="KAF0751472.1"/>
    </source>
</evidence>
<dbReference type="AlphaFoldDB" id="A0A6G0Y9J8"/>